<organism evidence="1 2">
    <name type="scientific">Chryseobacterium pennipullorum</name>
    <dbReference type="NCBI Taxonomy" id="2258963"/>
    <lineage>
        <taxon>Bacteria</taxon>
        <taxon>Pseudomonadati</taxon>
        <taxon>Bacteroidota</taxon>
        <taxon>Flavobacteriia</taxon>
        <taxon>Flavobacteriales</taxon>
        <taxon>Weeksellaceae</taxon>
        <taxon>Chryseobacterium group</taxon>
        <taxon>Chryseobacterium</taxon>
    </lineage>
</organism>
<accession>A0A3D9B9E8</accession>
<dbReference type="EMBL" id="QNVV01000001">
    <property type="protein sequence ID" value="REC50173.1"/>
    <property type="molecule type" value="Genomic_DNA"/>
</dbReference>
<evidence type="ECO:0000313" key="2">
    <source>
        <dbReference type="Proteomes" id="UP000256257"/>
    </source>
</evidence>
<proteinExistence type="predicted"/>
<comment type="caution">
    <text evidence="1">The sequence shown here is derived from an EMBL/GenBank/DDBJ whole genome shotgun (WGS) entry which is preliminary data.</text>
</comment>
<gene>
    <name evidence="1" type="ORF">DRF67_01160</name>
</gene>
<dbReference type="AlphaFoldDB" id="A0A3D9B9E8"/>
<protein>
    <submittedName>
        <fullName evidence="1">Uncharacterized protein</fullName>
    </submittedName>
</protein>
<sequence length="73" mass="8557">MKFDFSENQWNKTDNGYELSIPKEKPYAYYIVQVYGKEGDIYGEVITDIYDYPEIVKLVVNTPFDGYALLMNV</sequence>
<reference evidence="1 2" key="1">
    <citation type="submission" date="2018-06" db="EMBL/GenBank/DDBJ databases">
        <title>Novel Chryseobacterium species.</title>
        <authorList>
            <person name="Newman J."/>
            <person name="Hugo C."/>
            <person name="Oosthuizen L."/>
            <person name="Charimba G."/>
        </authorList>
    </citation>
    <scope>NUCLEOTIDE SEQUENCE [LARGE SCALE GENOMIC DNA]</scope>
    <source>
        <strain evidence="1 2">7_F195</strain>
    </source>
</reference>
<dbReference type="Proteomes" id="UP000256257">
    <property type="component" value="Unassembled WGS sequence"/>
</dbReference>
<name>A0A3D9B9E8_9FLAO</name>
<keyword evidence="2" id="KW-1185">Reference proteome</keyword>
<dbReference type="RefSeq" id="WP_115925999.1">
    <property type="nucleotide sequence ID" value="NZ_QNVV01000001.1"/>
</dbReference>
<evidence type="ECO:0000313" key="1">
    <source>
        <dbReference type="EMBL" id="REC50173.1"/>
    </source>
</evidence>